<dbReference type="OrthoDB" id="2986513at2"/>
<dbReference type="RefSeq" id="WP_078499722.1">
    <property type="nucleotide sequence ID" value="NZ_MSZX01000006.1"/>
</dbReference>
<evidence type="ECO:0000313" key="2">
    <source>
        <dbReference type="Proteomes" id="UP000190188"/>
    </source>
</evidence>
<dbReference type="InterPro" id="IPR014199">
    <property type="entry name" value="Spore_YtxC"/>
</dbReference>
<gene>
    <name evidence="1" type="ORF">BVG16_16165</name>
</gene>
<name>A0A1T2X9X3_9BACL</name>
<comment type="caution">
    <text evidence="1">The sequence shown here is derived from an EMBL/GenBank/DDBJ whole genome shotgun (WGS) entry which is preliminary data.</text>
</comment>
<organism evidence="1 2">
    <name type="scientific">Paenibacillus selenitireducens</name>
    <dbReference type="NCBI Taxonomy" id="1324314"/>
    <lineage>
        <taxon>Bacteria</taxon>
        <taxon>Bacillati</taxon>
        <taxon>Bacillota</taxon>
        <taxon>Bacilli</taxon>
        <taxon>Bacillales</taxon>
        <taxon>Paenibacillaceae</taxon>
        <taxon>Paenibacillus</taxon>
    </lineage>
</organism>
<dbReference type="Pfam" id="PF08812">
    <property type="entry name" value="YtxC"/>
    <property type="match status" value="1"/>
</dbReference>
<sequence>MELFTVTITTTSEEALSKLLSHMEQEFADLHKQPDGIYFEESRIQSEHSISCYGNLPGFKLSEKAPIVYMKAANALADYILEVRERAILRRIIRKDFHYKHTDDLDKIEKYCVQLLEETHEELRTPDDRQRRKKLLVQSISQYFEEQTDLHIDGYIRFRLDSYLKELHEIVEYSVDEYILDQQYHEFIALLKYFVFVQETKIPVAHVMHRGDHQFVLLNEQMRPIETKQMTSVVVEMPDHDIEVEDMIVSTLITVSPQKIFIHTRQPDLQVIKTIQQIFDTRAQLCVYCPVCTPYLSESAQQLD</sequence>
<dbReference type="AlphaFoldDB" id="A0A1T2X9X3"/>
<protein>
    <submittedName>
        <fullName evidence="1">Sporulation protein</fullName>
    </submittedName>
</protein>
<reference evidence="1 2" key="1">
    <citation type="submission" date="2017-01" db="EMBL/GenBank/DDBJ databases">
        <title>Genome analysis of Paenibacillus selenitrireducens ES3-24.</title>
        <authorList>
            <person name="Xu D."/>
            <person name="Yao R."/>
            <person name="Zheng S."/>
        </authorList>
    </citation>
    <scope>NUCLEOTIDE SEQUENCE [LARGE SCALE GENOMIC DNA]</scope>
    <source>
        <strain evidence="1 2">ES3-24</strain>
    </source>
</reference>
<dbReference type="Proteomes" id="UP000190188">
    <property type="component" value="Unassembled WGS sequence"/>
</dbReference>
<evidence type="ECO:0000313" key="1">
    <source>
        <dbReference type="EMBL" id="OPA76704.1"/>
    </source>
</evidence>
<proteinExistence type="predicted"/>
<dbReference type="EMBL" id="MSZX01000006">
    <property type="protein sequence ID" value="OPA76704.1"/>
    <property type="molecule type" value="Genomic_DNA"/>
</dbReference>
<accession>A0A1T2X9X3</accession>
<dbReference type="STRING" id="1324314.BVG16_16165"/>
<keyword evidence="2" id="KW-1185">Reference proteome</keyword>